<gene>
    <name evidence="1" type="ORF">S03H2_17132</name>
</gene>
<organism evidence="1">
    <name type="scientific">marine sediment metagenome</name>
    <dbReference type="NCBI Taxonomy" id="412755"/>
    <lineage>
        <taxon>unclassified sequences</taxon>
        <taxon>metagenomes</taxon>
        <taxon>ecological metagenomes</taxon>
    </lineage>
</organism>
<protein>
    <submittedName>
        <fullName evidence="1">Uncharacterized protein</fullName>
    </submittedName>
</protein>
<dbReference type="AlphaFoldDB" id="X1FK19"/>
<evidence type="ECO:0000313" key="1">
    <source>
        <dbReference type="EMBL" id="GAH45312.1"/>
    </source>
</evidence>
<name>X1FK19_9ZZZZ</name>
<reference evidence="1" key="1">
    <citation type="journal article" date="2014" name="Front. Microbiol.">
        <title>High frequency of phylogenetically diverse reductive dehalogenase-homologous genes in deep subseafloor sedimentary metagenomes.</title>
        <authorList>
            <person name="Kawai M."/>
            <person name="Futagami T."/>
            <person name="Toyoda A."/>
            <person name="Takaki Y."/>
            <person name="Nishi S."/>
            <person name="Hori S."/>
            <person name="Arai W."/>
            <person name="Tsubouchi T."/>
            <person name="Morono Y."/>
            <person name="Uchiyama I."/>
            <person name="Ito T."/>
            <person name="Fujiyama A."/>
            <person name="Inagaki F."/>
            <person name="Takami H."/>
        </authorList>
    </citation>
    <scope>NUCLEOTIDE SEQUENCE</scope>
    <source>
        <strain evidence="1">Expedition CK06-06</strain>
    </source>
</reference>
<dbReference type="EMBL" id="BARU01008811">
    <property type="protein sequence ID" value="GAH45312.1"/>
    <property type="molecule type" value="Genomic_DNA"/>
</dbReference>
<sequence>MQSSKIMLSDKNKIDRVNTRYTDVPGMHKFRVTVPDKFK</sequence>
<accession>X1FK19</accession>
<proteinExistence type="predicted"/>
<comment type="caution">
    <text evidence="1">The sequence shown here is derived from an EMBL/GenBank/DDBJ whole genome shotgun (WGS) entry which is preliminary data.</text>
</comment>